<accession>A0A8X6H8L8</accession>
<gene>
    <name evidence="1" type="ORF">TNCT_580141</name>
</gene>
<evidence type="ECO:0000313" key="2">
    <source>
        <dbReference type="Proteomes" id="UP000887116"/>
    </source>
</evidence>
<keyword evidence="2" id="KW-1185">Reference proteome</keyword>
<sequence>MIIRSLPSDIGHWMFCANCCLEITLIDFKPGILFKKVLGLSFRVHFYASALIFHVFCAPQKAASPRVVLGDIFNGVVEGTIRRVLLRFVCATKELSMFSFVSPSQKEVQSSQTEF</sequence>
<comment type="caution">
    <text evidence="1">The sequence shown here is derived from an EMBL/GenBank/DDBJ whole genome shotgun (WGS) entry which is preliminary data.</text>
</comment>
<dbReference type="AlphaFoldDB" id="A0A8X6H8L8"/>
<reference evidence="1" key="1">
    <citation type="submission" date="2020-07" db="EMBL/GenBank/DDBJ databases">
        <title>Multicomponent nature underlies the extraordinary mechanical properties of spider dragline silk.</title>
        <authorList>
            <person name="Kono N."/>
            <person name="Nakamura H."/>
            <person name="Mori M."/>
            <person name="Yoshida Y."/>
            <person name="Ohtoshi R."/>
            <person name="Malay A.D."/>
            <person name="Moran D.A.P."/>
            <person name="Tomita M."/>
            <person name="Numata K."/>
            <person name="Arakawa K."/>
        </authorList>
    </citation>
    <scope>NUCLEOTIDE SEQUENCE</scope>
</reference>
<dbReference type="EMBL" id="BMAO01037616">
    <property type="protein sequence ID" value="GFR18992.1"/>
    <property type="molecule type" value="Genomic_DNA"/>
</dbReference>
<evidence type="ECO:0000313" key="1">
    <source>
        <dbReference type="EMBL" id="GFR18992.1"/>
    </source>
</evidence>
<name>A0A8X6H8L8_TRICU</name>
<organism evidence="1 2">
    <name type="scientific">Trichonephila clavata</name>
    <name type="common">Joro spider</name>
    <name type="synonym">Nephila clavata</name>
    <dbReference type="NCBI Taxonomy" id="2740835"/>
    <lineage>
        <taxon>Eukaryota</taxon>
        <taxon>Metazoa</taxon>
        <taxon>Ecdysozoa</taxon>
        <taxon>Arthropoda</taxon>
        <taxon>Chelicerata</taxon>
        <taxon>Arachnida</taxon>
        <taxon>Araneae</taxon>
        <taxon>Araneomorphae</taxon>
        <taxon>Entelegynae</taxon>
        <taxon>Araneoidea</taxon>
        <taxon>Nephilidae</taxon>
        <taxon>Trichonephila</taxon>
    </lineage>
</organism>
<protein>
    <submittedName>
        <fullName evidence="1">Uncharacterized protein</fullName>
    </submittedName>
</protein>
<proteinExistence type="predicted"/>
<dbReference type="Proteomes" id="UP000887116">
    <property type="component" value="Unassembled WGS sequence"/>
</dbReference>